<name>A0A2N9J4Q4_FAGSY</name>
<evidence type="ECO:0000256" key="2">
    <source>
        <dbReference type="PROSITE-ProRule" id="PRU00708"/>
    </source>
</evidence>
<dbReference type="NCBIfam" id="TIGR00756">
    <property type="entry name" value="PPR"/>
    <property type="match status" value="4"/>
</dbReference>
<evidence type="ECO:0008006" key="4">
    <source>
        <dbReference type="Google" id="ProtNLM"/>
    </source>
</evidence>
<keyword evidence="1" id="KW-0677">Repeat</keyword>
<feature type="repeat" description="PPR" evidence="2">
    <location>
        <begin position="103"/>
        <end position="137"/>
    </location>
</feature>
<evidence type="ECO:0000256" key="1">
    <source>
        <dbReference type="ARBA" id="ARBA00022737"/>
    </source>
</evidence>
<dbReference type="FunFam" id="1.25.40.10:FF:000353">
    <property type="entry name" value="Pentatricopeptide repeat-containing protein At4g39530"/>
    <property type="match status" value="1"/>
</dbReference>
<dbReference type="GO" id="GO:0009451">
    <property type="term" value="P:RNA modification"/>
    <property type="evidence" value="ECO:0007669"/>
    <property type="project" value="InterPro"/>
</dbReference>
<dbReference type="Pfam" id="PF13041">
    <property type="entry name" value="PPR_2"/>
    <property type="match status" value="4"/>
</dbReference>
<dbReference type="SUPFAM" id="SSF48452">
    <property type="entry name" value="TPR-like"/>
    <property type="match status" value="2"/>
</dbReference>
<dbReference type="Pfam" id="PF20431">
    <property type="entry name" value="E_motif"/>
    <property type="match status" value="1"/>
</dbReference>
<dbReference type="InterPro" id="IPR046848">
    <property type="entry name" value="E_motif"/>
</dbReference>
<dbReference type="AlphaFoldDB" id="A0A2N9J4Q4"/>
<dbReference type="PROSITE" id="PS51375">
    <property type="entry name" value="PPR"/>
    <property type="match status" value="6"/>
</dbReference>
<dbReference type="InterPro" id="IPR046960">
    <property type="entry name" value="PPR_At4g14850-like_plant"/>
</dbReference>
<dbReference type="GO" id="GO:0003723">
    <property type="term" value="F:RNA binding"/>
    <property type="evidence" value="ECO:0007669"/>
    <property type="project" value="InterPro"/>
</dbReference>
<protein>
    <recommendedName>
        <fullName evidence="4">Pentatricopeptide repeat-containing protein</fullName>
    </recommendedName>
</protein>
<dbReference type="PANTHER" id="PTHR47926">
    <property type="entry name" value="PENTATRICOPEPTIDE REPEAT-CONTAINING PROTEIN"/>
    <property type="match status" value="1"/>
</dbReference>
<dbReference type="FunFam" id="1.25.40.10:FF:000696">
    <property type="entry name" value="Pentatricopeptide repeat-containing protein chloroplastic"/>
    <property type="match status" value="1"/>
</dbReference>
<dbReference type="FunFam" id="1.25.40.10:FF:002010">
    <property type="entry name" value="Os12g0109800 protein"/>
    <property type="match status" value="1"/>
</dbReference>
<feature type="repeat" description="PPR" evidence="2">
    <location>
        <begin position="476"/>
        <end position="510"/>
    </location>
</feature>
<feature type="repeat" description="PPR" evidence="2">
    <location>
        <begin position="613"/>
        <end position="647"/>
    </location>
</feature>
<sequence>MHKIHTKSSILTLPSNIGGKLAKSAAQDETHKQLQFQPLVDVLRDCADEGSVKRAKAVHGLVLKSDFSDRDLVVLLNHVAHAYSKCSDFGAARRVFDKMFERNVFSWTVMIVGSTENGFFLEGFEFFCEMMNHGILADEFAYSSIIQTCIGLDCVELGRMVHAQIVIRGYVSHTFVSTSLLNMYAKLGMIEDSYKVFETMTEHNQVTWNAMISGFTWNGLHLEAFDHFLRMKKGSNAPNMYTVISVSKAVGNLGDTRKGKEVQNYVSEFGLESNVLVGTTLIDMFSKCGSLSDARSVFDLRFTRCGVNTPWNAMISGYSQCGFSREALELFVEMCRNDIKSDVYTYCSVFNAIAALKLLRFGKEVHGMVLKSGLNMKFVSVSNAIADTYAKCGSLEDVRKVFDRMEERDIVSWTTLVTAYSQCSKWEEALAIFSQMREEGFIPNQFTLFYALIDMYAKCGSITEAHKVFERVSNPDTITWTAVISGYAQHGLVEDALQLFRRMEHFGIKANAVTLLCVLFACSHGGMVEEGLNYFQQMEDSYGLVPEMEHYACVVDLLGRVGRLDDAMEFIERMPIEPNVMVWQTLLGACRVHGNIELGEIGAQKILSIMPDDSATYVLLSNTYIEKGSYEDGLSLRDKMKEQGVKKEPGQSWISVKGRIHKFYASDQQHPQKEAIYAKLEELKVKIMNVYMGLNAMLRLEFLQSCCEGMLRI</sequence>
<dbReference type="InterPro" id="IPR002885">
    <property type="entry name" value="PPR_rpt"/>
</dbReference>
<organism evidence="3">
    <name type="scientific">Fagus sylvatica</name>
    <name type="common">Beechnut</name>
    <dbReference type="NCBI Taxonomy" id="28930"/>
    <lineage>
        <taxon>Eukaryota</taxon>
        <taxon>Viridiplantae</taxon>
        <taxon>Streptophyta</taxon>
        <taxon>Embryophyta</taxon>
        <taxon>Tracheophyta</taxon>
        <taxon>Spermatophyta</taxon>
        <taxon>Magnoliopsida</taxon>
        <taxon>eudicotyledons</taxon>
        <taxon>Gunneridae</taxon>
        <taxon>Pentapetalae</taxon>
        <taxon>rosids</taxon>
        <taxon>fabids</taxon>
        <taxon>Fagales</taxon>
        <taxon>Fagaceae</taxon>
        <taxon>Fagus</taxon>
    </lineage>
</organism>
<dbReference type="InterPro" id="IPR011990">
    <property type="entry name" value="TPR-like_helical_dom_sf"/>
</dbReference>
<evidence type="ECO:0000313" key="3">
    <source>
        <dbReference type="EMBL" id="SPD32456.1"/>
    </source>
</evidence>
<proteinExistence type="predicted"/>
<dbReference type="PANTHER" id="PTHR47926:SF395">
    <property type="entry name" value="TETRATRICOPEPTIDE-LIKE HELICAL DOMAIN, DYW DOMAIN PROTEIN-RELATED"/>
    <property type="match status" value="1"/>
</dbReference>
<feature type="repeat" description="PPR" evidence="2">
    <location>
        <begin position="307"/>
        <end position="341"/>
    </location>
</feature>
<dbReference type="Gene3D" id="1.25.40.10">
    <property type="entry name" value="Tetratricopeptide repeat domain"/>
    <property type="match status" value="5"/>
</dbReference>
<dbReference type="Pfam" id="PF01535">
    <property type="entry name" value="PPR"/>
    <property type="match status" value="6"/>
</dbReference>
<dbReference type="EMBL" id="OIVN01006404">
    <property type="protein sequence ID" value="SPD32456.1"/>
    <property type="molecule type" value="Genomic_DNA"/>
</dbReference>
<feature type="repeat" description="PPR" evidence="2">
    <location>
        <begin position="204"/>
        <end position="238"/>
    </location>
</feature>
<dbReference type="FunFam" id="1.25.40.10:FF:001093">
    <property type="entry name" value="Pentatricopeptide repeat-containing protein At2g34400"/>
    <property type="match status" value="1"/>
</dbReference>
<dbReference type="FunFam" id="1.25.40.10:FF:000196">
    <property type="entry name" value="Pentatricopeptide repeat-containing protein At4g14850"/>
    <property type="match status" value="1"/>
</dbReference>
<feature type="repeat" description="PPR" evidence="2">
    <location>
        <begin position="409"/>
        <end position="443"/>
    </location>
</feature>
<gene>
    <name evidence="3" type="ORF">FSB_LOCUS60338</name>
</gene>
<accession>A0A2N9J4Q4</accession>
<reference evidence="3" key="1">
    <citation type="submission" date="2018-02" db="EMBL/GenBank/DDBJ databases">
        <authorList>
            <person name="Cohen D.B."/>
            <person name="Kent A.D."/>
        </authorList>
    </citation>
    <scope>NUCLEOTIDE SEQUENCE</scope>
</reference>